<protein>
    <recommendedName>
        <fullName evidence="5">NADH:flavin oxidoreductase/NADH oxidase N-terminal domain-containing protein</fullName>
    </recommendedName>
</protein>
<reference evidence="6" key="2">
    <citation type="journal article" date="2023" name="IMA Fungus">
        <title>Comparative genomic study of the Penicillium genus elucidates a diverse pangenome and 15 lateral gene transfer events.</title>
        <authorList>
            <person name="Petersen C."/>
            <person name="Sorensen T."/>
            <person name="Nielsen M.R."/>
            <person name="Sondergaard T.E."/>
            <person name="Sorensen J.L."/>
            <person name="Fitzpatrick D.A."/>
            <person name="Frisvad J.C."/>
            <person name="Nielsen K.L."/>
        </authorList>
    </citation>
    <scope>NUCLEOTIDE SEQUENCE</scope>
    <source>
        <strain evidence="6">IBT 29495</strain>
    </source>
</reference>
<evidence type="ECO:0000256" key="3">
    <source>
        <dbReference type="ARBA" id="ARBA00022643"/>
    </source>
</evidence>
<dbReference type="Gene3D" id="3.20.20.70">
    <property type="entry name" value="Aldolase class I"/>
    <property type="match status" value="1"/>
</dbReference>
<dbReference type="GO" id="GO:0016491">
    <property type="term" value="F:oxidoreductase activity"/>
    <property type="evidence" value="ECO:0007669"/>
    <property type="project" value="UniProtKB-KW"/>
</dbReference>
<accession>A0A9W9XTT7</accession>
<keyword evidence="7" id="KW-1185">Reference proteome</keyword>
<proteinExistence type="inferred from homology"/>
<dbReference type="OrthoDB" id="1663137at2759"/>
<feature type="domain" description="NADH:flavin oxidoreductase/NADH oxidase N-terminal" evidence="5">
    <location>
        <begin position="9"/>
        <end position="380"/>
    </location>
</feature>
<keyword evidence="3" id="KW-0288">FMN</keyword>
<evidence type="ECO:0000313" key="6">
    <source>
        <dbReference type="EMBL" id="KAJ5502766.1"/>
    </source>
</evidence>
<dbReference type="InterPro" id="IPR001155">
    <property type="entry name" value="OxRdtase_FMN_N"/>
</dbReference>
<dbReference type="InterPro" id="IPR013785">
    <property type="entry name" value="Aldolase_TIM"/>
</dbReference>
<name>A0A9W9XTT7_9EURO</name>
<reference evidence="6" key="1">
    <citation type="submission" date="2022-12" db="EMBL/GenBank/DDBJ databases">
        <authorList>
            <person name="Petersen C."/>
        </authorList>
    </citation>
    <scope>NUCLEOTIDE SEQUENCE</scope>
    <source>
        <strain evidence="6">IBT 29495</strain>
    </source>
</reference>
<comment type="caution">
    <text evidence="6">The sequence shown here is derived from an EMBL/GenBank/DDBJ whole genome shotgun (WGS) entry which is preliminary data.</text>
</comment>
<dbReference type="InterPro" id="IPR051799">
    <property type="entry name" value="NADH_flavin_oxidoreductase"/>
</dbReference>
<evidence type="ECO:0000256" key="2">
    <source>
        <dbReference type="ARBA" id="ARBA00022630"/>
    </source>
</evidence>
<dbReference type="GO" id="GO:0010181">
    <property type="term" value="F:FMN binding"/>
    <property type="evidence" value="ECO:0007669"/>
    <property type="project" value="InterPro"/>
</dbReference>
<dbReference type="PANTHER" id="PTHR43656:SF5">
    <property type="entry name" value="NADH:FLAVIN OXIDOREDUCTASE_NADH OXIDASE N-TERMINAL DOMAIN-CONTAINING PROTEIN"/>
    <property type="match status" value="1"/>
</dbReference>
<organism evidence="6 7">
    <name type="scientific">Penicillium fimorum</name>
    <dbReference type="NCBI Taxonomy" id="1882269"/>
    <lineage>
        <taxon>Eukaryota</taxon>
        <taxon>Fungi</taxon>
        <taxon>Dikarya</taxon>
        <taxon>Ascomycota</taxon>
        <taxon>Pezizomycotina</taxon>
        <taxon>Eurotiomycetes</taxon>
        <taxon>Eurotiomycetidae</taxon>
        <taxon>Eurotiales</taxon>
        <taxon>Aspergillaceae</taxon>
        <taxon>Penicillium</taxon>
    </lineage>
</organism>
<evidence type="ECO:0000256" key="4">
    <source>
        <dbReference type="ARBA" id="ARBA00023002"/>
    </source>
</evidence>
<dbReference type="EMBL" id="JAPWDS010000003">
    <property type="protein sequence ID" value="KAJ5502766.1"/>
    <property type="molecule type" value="Genomic_DNA"/>
</dbReference>
<dbReference type="PANTHER" id="PTHR43656">
    <property type="entry name" value="BINDING OXIDOREDUCTASE, PUTATIVE (AFU_ORTHOLOGUE AFUA_2G08260)-RELATED"/>
    <property type="match status" value="1"/>
</dbReference>
<keyword evidence="4" id="KW-0560">Oxidoreductase</keyword>
<dbReference type="SUPFAM" id="SSF51395">
    <property type="entry name" value="FMN-linked oxidoreductases"/>
    <property type="match status" value="1"/>
</dbReference>
<evidence type="ECO:0000259" key="5">
    <source>
        <dbReference type="Pfam" id="PF00724"/>
    </source>
</evidence>
<comment type="similarity">
    <text evidence="1">Belongs to the NADH:flavin oxidoreductase/NADH oxidase family.</text>
</comment>
<evidence type="ECO:0000256" key="1">
    <source>
        <dbReference type="ARBA" id="ARBA00005979"/>
    </source>
</evidence>
<dbReference type="AlphaFoldDB" id="A0A9W9XTT7"/>
<keyword evidence="2" id="KW-0285">Flavoprotein</keyword>
<dbReference type="Proteomes" id="UP001149954">
    <property type="component" value="Unassembled WGS sequence"/>
</dbReference>
<sequence>MSASHISPLAQPITLKLSGKVIRNRLYRTPLSEYASTYDENNVENCGKPMDRYAELYQELADGGAGLICTGNIPIHRDNLENYNNAVLDPNNPWDPVAAFTPAAKAAKSRGAIFLPQLQFPGRQVPEFLNKNPKSASDEHLEPCLNKTYGKPSPLTKAEIKDLVSRYVWASEVLAKAGADGIILHASHGYIMNQFLSPKINKRTDEYGGSLENRARFILEIVNAIKAKLPSDKFVIAAKLNCQDCQSTPSRTLNRKSNGKTHIVIEGGQSFAEQCVVIKWLEDAGVDFFDISGGTYASPAWRGNIMTELAERPSQKERGSYFIEWAQELKKVLSRAVIGTTGGWRDSHRMAEAVERGDIDMCGLGRPLREDPDFVNKVLRGEVRRSNL</sequence>
<evidence type="ECO:0000313" key="7">
    <source>
        <dbReference type="Proteomes" id="UP001149954"/>
    </source>
</evidence>
<gene>
    <name evidence="6" type="ORF">N7463_005640</name>
</gene>
<dbReference type="Pfam" id="PF00724">
    <property type="entry name" value="Oxidored_FMN"/>
    <property type="match status" value="1"/>
</dbReference>